<dbReference type="GO" id="GO:0009361">
    <property type="term" value="C:succinate-CoA ligase complex (ADP-forming)"/>
    <property type="evidence" value="ECO:0007669"/>
    <property type="project" value="TreeGrafter"/>
</dbReference>
<evidence type="ECO:0000256" key="3">
    <source>
        <dbReference type="ARBA" id="ARBA00022741"/>
    </source>
</evidence>
<proteinExistence type="inferred from homology"/>
<evidence type="ECO:0000313" key="8">
    <source>
        <dbReference type="Proteomes" id="UP000199054"/>
    </source>
</evidence>
<accession>A0A1H8HDI6</accession>
<evidence type="ECO:0000256" key="2">
    <source>
        <dbReference type="ARBA" id="ARBA00022598"/>
    </source>
</evidence>
<evidence type="ECO:0000256" key="4">
    <source>
        <dbReference type="ARBA" id="ARBA00060724"/>
    </source>
</evidence>
<dbReference type="STRING" id="34002.SAMN04489859_100921"/>
<dbReference type="Pfam" id="PF00549">
    <property type="entry name" value="Ligase_CoA"/>
    <property type="match status" value="1"/>
</dbReference>
<protein>
    <submittedName>
        <fullName evidence="7">Succinyl-CoA synthetase (ADP-forming) alpha subunit</fullName>
    </submittedName>
</protein>
<dbReference type="PANTHER" id="PTHR11117">
    <property type="entry name" value="SUCCINYL-COA LIGASE SUBUNIT ALPHA"/>
    <property type="match status" value="1"/>
</dbReference>
<dbReference type="FunFam" id="3.40.50.720:FF:000277">
    <property type="entry name" value="Succinate--CoA ligase [ADP-forming] subunit alpha"/>
    <property type="match status" value="1"/>
</dbReference>
<keyword evidence="1" id="KW-0816">Tricarboxylic acid cycle</keyword>
<evidence type="ECO:0000259" key="6">
    <source>
        <dbReference type="SMART" id="SM00881"/>
    </source>
</evidence>
<keyword evidence="2" id="KW-0436">Ligase</keyword>
<dbReference type="AlphaFoldDB" id="A0A1H8HDI6"/>
<dbReference type="InterPro" id="IPR036291">
    <property type="entry name" value="NAD(P)-bd_dom_sf"/>
</dbReference>
<dbReference type="InterPro" id="IPR005811">
    <property type="entry name" value="SUCC_ACL_C"/>
</dbReference>
<name>A0A1H8HDI6_9RHOB</name>
<evidence type="ECO:0000256" key="1">
    <source>
        <dbReference type="ARBA" id="ARBA00022532"/>
    </source>
</evidence>
<reference evidence="7 8" key="1">
    <citation type="submission" date="2016-10" db="EMBL/GenBank/DDBJ databases">
        <authorList>
            <person name="de Groot N.N."/>
        </authorList>
    </citation>
    <scope>NUCLEOTIDE SEQUENCE [LARGE SCALE GENOMIC DNA]</scope>
    <source>
        <strain evidence="7 8">DSM 8512</strain>
    </source>
</reference>
<dbReference type="PRINTS" id="PR01798">
    <property type="entry name" value="SCOASYNTHASE"/>
</dbReference>
<evidence type="ECO:0000256" key="5">
    <source>
        <dbReference type="PIRSR" id="PIRSR001553-1"/>
    </source>
</evidence>
<dbReference type="InterPro" id="IPR003781">
    <property type="entry name" value="CoA-bd"/>
</dbReference>
<dbReference type="OrthoDB" id="9807196at2"/>
<dbReference type="GO" id="GO:0000166">
    <property type="term" value="F:nucleotide binding"/>
    <property type="evidence" value="ECO:0007669"/>
    <property type="project" value="UniProtKB-KW"/>
</dbReference>
<evidence type="ECO:0000313" key="7">
    <source>
        <dbReference type="EMBL" id="SEN53927.1"/>
    </source>
</evidence>
<dbReference type="Gene3D" id="3.40.50.720">
    <property type="entry name" value="NAD(P)-binding Rossmann-like Domain"/>
    <property type="match status" value="1"/>
</dbReference>
<gene>
    <name evidence="7" type="ORF">SAMN04489859_100921</name>
</gene>
<dbReference type="SUPFAM" id="SSF52210">
    <property type="entry name" value="Succinyl-CoA synthetase domains"/>
    <property type="match status" value="1"/>
</dbReference>
<dbReference type="InterPro" id="IPR016102">
    <property type="entry name" value="Succinyl-CoA_synth-like"/>
</dbReference>
<dbReference type="SMART" id="SM00881">
    <property type="entry name" value="CoA_binding"/>
    <property type="match status" value="1"/>
</dbReference>
<dbReference type="GO" id="GO:0004775">
    <property type="term" value="F:succinate-CoA ligase (ADP-forming) activity"/>
    <property type="evidence" value="ECO:0007669"/>
    <property type="project" value="TreeGrafter"/>
</dbReference>
<dbReference type="PANTHER" id="PTHR11117:SF2">
    <property type="entry name" value="SUCCINATE--COA LIGASE [ADP_GDP-FORMING] SUBUNIT ALPHA, MITOCHONDRIAL"/>
    <property type="match status" value="1"/>
</dbReference>
<dbReference type="GO" id="GO:0006099">
    <property type="term" value="P:tricarboxylic acid cycle"/>
    <property type="evidence" value="ECO:0007669"/>
    <property type="project" value="UniProtKB-UniPathway"/>
</dbReference>
<dbReference type="GO" id="GO:0004776">
    <property type="term" value="F:succinate-CoA ligase (GDP-forming) activity"/>
    <property type="evidence" value="ECO:0007669"/>
    <property type="project" value="TreeGrafter"/>
</dbReference>
<dbReference type="RefSeq" id="WP_090611465.1">
    <property type="nucleotide sequence ID" value="NZ_CP067126.1"/>
</dbReference>
<feature type="active site" description="Tele-phosphohistidine intermediate" evidence="5">
    <location>
        <position position="248"/>
    </location>
</feature>
<dbReference type="InterPro" id="IPR017440">
    <property type="entry name" value="Cit_synth/succinyl-CoA_lig_AS"/>
</dbReference>
<keyword evidence="8" id="KW-1185">Reference proteome</keyword>
<dbReference type="InterPro" id="IPR005810">
    <property type="entry name" value="CoA_lig_alpha"/>
</dbReference>
<dbReference type="SUPFAM" id="SSF51735">
    <property type="entry name" value="NAD(P)-binding Rossmann-fold domains"/>
    <property type="match status" value="1"/>
</dbReference>
<dbReference type="EMBL" id="FODE01000009">
    <property type="protein sequence ID" value="SEN53927.1"/>
    <property type="molecule type" value="Genomic_DNA"/>
</dbReference>
<dbReference type="UniPathway" id="UPA00223">
    <property type="reaction ID" value="UER00999"/>
</dbReference>
<comment type="similarity">
    <text evidence="4">Belongs to the succinate/malate CoA ligase alpha subunit family.</text>
</comment>
<dbReference type="PROSITE" id="PS00399">
    <property type="entry name" value="SUCCINYL_COA_LIG_2"/>
    <property type="match status" value="1"/>
</dbReference>
<dbReference type="Proteomes" id="UP000199054">
    <property type="component" value="Unassembled WGS sequence"/>
</dbReference>
<dbReference type="Gene3D" id="3.40.50.261">
    <property type="entry name" value="Succinyl-CoA synthetase domains"/>
    <property type="match status" value="1"/>
</dbReference>
<keyword evidence="3" id="KW-0547">Nucleotide-binding</keyword>
<sequence length="292" mass="29930">MAVLVDEHTRVLVQGMTGRAGTFYTDLAMRYGSTYVAGVRPGKVGTSHLDLPVFDTVRQATEATGANASLVLVPPHKAAEAMIEAIEGGIGLVVCVTERVPVHDMLRVRAALRGSETELVGPNSQGVLAPGLCKIGVMATSNATAGRVGIVSRSASLTSEIVAQTSAAGLGQSTTIGVGGDLIHGIGFRRCLELFKDDPATEGVILIGEIGGSEEEAAADYLASVDYGKPVVALVVGRHAPTQRRMGHAGTLAVLGGGTADAKVRRLQDAGAVIAQNADEVAGLMRQALGDA</sequence>
<dbReference type="PIRSF" id="PIRSF001553">
    <property type="entry name" value="SucCS_alpha"/>
    <property type="match status" value="1"/>
</dbReference>
<organism evidence="7 8">
    <name type="scientific">Paracoccus alcaliphilus</name>
    <dbReference type="NCBI Taxonomy" id="34002"/>
    <lineage>
        <taxon>Bacteria</taxon>
        <taxon>Pseudomonadati</taxon>
        <taxon>Pseudomonadota</taxon>
        <taxon>Alphaproteobacteria</taxon>
        <taxon>Rhodobacterales</taxon>
        <taxon>Paracoccaceae</taxon>
        <taxon>Paracoccus</taxon>
    </lineage>
</organism>
<feature type="domain" description="CoA-binding" evidence="6">
    <location>
        <begin position="4"/>
        <end position="100"/>
    </location>
</feature>
<dbReference type="Pfam" id="PF02629">
    <property type="entry name" value="CoA_binding"/>
    <property type="match status" value="1"/>
</dbReference>